<dbReference type="Proteomes" id="UP000006591">
    <property type="component" value="Chromosome 6"/>
</dbReference>
<keyword evidence="2" id="KW-1185">Reference proteome</keyword>
<reference evidence="1" key="1">
    <citation type="submission" date="2015-04" db="UniProtKB">
        <authorList>
            <consortium name="EnsemblPlants"/>
        </authorList>
    </citation>
    <scope>IDENTIFICATION</scope>
    <source>
        <strain evidence="1">SL10</strain>
    </source>
</reference>
<protein>
    <submittedName>
        <fullName evidence="1">Uncharacterized protein</fullName>
    </submittedName>
</protein>
<name>A0A0E0HLF4_ORYNI</name>
<dbReference type="HOGENOM" id="CLU_1646428_0_0_1"/>
<evidence type="ECO:0000313" key="1">
    <source>
        <dbReference type="EnsemblPlants" id="ONIVA06G05080.1"/>
    </source>
</evidence>
<dbReference type="Gramene" id="ONIVA06G05080.1">
    <property type="protein sequence ID" value="ONIVA06G05080.1"/>
    <property type="gene ID" value="ONIVA06G05080"/>
</dbReference>
<proteinExistence type="predicted"/>
<dbReference type="EnsemblPlants" id="ONIVA06G05080.1">
    <property type="protein sequence ID" value="ONIVA06G05080.1"/>
    <property type="gene ID" value="ONIVA06G05080"/>
</dbReference>
<dbReference type="AlphaFoldDB" id="A0A0E0HLF4"/>
<organism evidence="1">
    <name type="scientific">Oryza nivara</name>
    <name type="common">Indian wild rice</name>
    <name type="synonym">Oryza sativa f. spontanea</name>
    <dbReference type="NCBI Taxonomy" id="4536"/>
    <lineage>
        <taxon>Eukaryota</taxon>
        <taxon>Viridiplantae</taxon>
        <taxon>Streptophyta</taxon>
        <taxon>Embryophyta</taxon>
        <taxon>Tracheophyta</taxon>
        <taxon>Spermatophyta</taxon>
        <taxon>Magnoliopsida</taxon>
        <taxon>Liliopsida</taxon>
        <taxon>Poales</taxon>
        <taxon>Poaceae</taxon>
        <taxon>BOP clade</taxon>
        <taxon>Oryzoideae</taxon>
        <taxon>Oryzeae</taxon>
        <taxon>Oryzinae</taxon>
        <taxon>Oryza</taxon>
    </lineage>
</organism>
<sequence length="161" mass="17869">MGLNYMGRINRPRTITGHKPANKDQIRIYHDSQCGRPVVGEVIERPHTQEGFMVVTGVMVPFGGEHYRSQHTITNSQCHGVYVSRSPIPLSFQALAAHARAHCCSALCRPRINGETRTYDVTMRGTLTCVRPYAAFMEDWAFGHGARAAAVAELERLEASS</sequence>
<evidence type="ECO:0000313" key="2">
    <source>
        <dbReference type="Proteomes" id="UP000006591"/>
    </source>
</evidence>
<reference evidence="1" key="2">
    <citation type="submission" date="2018-04" db="EMBL/GenBank/DDBJ databases">
        <title>OnivRS2 (Oryza nivara Reference Sequence Version 2).</title>
        <authorList>
            <person name="Zhang J."/>
            <person name="Kudrna D."/>
            <person name="Lee S."/>
            <person name="Talag J."/>
            <person name="Rajasekar S."/>
            <person name="Welchert J."/>
            <person name="Hsing Y.-I."/>
            <person name="Wing R.A."/>
        </authorList>
    </citation>
    <scope>NUCLEOTIDE SEQUENCE [LARGE SCALE GENOMIC DNA]</scope>
    <source>
        <strain evidence="1">SL10</strain>
    </source>
</reference>
<accession>A0A0E0HLF4</accession>